<dbReference type="Pfam" id="PF01261">
    <property type="entry name" value="AP_endonuc_2"/>
    <property type="match status" value="1"/>
</dbReference>
<dbReference type="InterPro" id="IPR013022">
    <property type="entry name" value="Xyl_isomerase-like_TIM-brl"/>
</dbReference>
<feature type="domain" description="Xylose isomerase-like TIM barrel" evidence="1">
    <location>
        <begin position="36"/>
        <end position="327"/>
    </location>
</feature>
<dbReference type="EMBL" id="PYGF01000003">
    <property type="protein sequence ID" value="PSL05765.1"/>
    <property type="molecule type" value="Genomic_DNA"/>
</dbReference>
<keyword evidence="2" id="KW-0413">Isomerase</keyword>
<proteinExistence type="predicted"/>
<dbReference type="InterPro" id="IPR036237">
    <property type="entry name" value="Xyl_isomerase-like_sf"/>
</dbReference>
<keyword evidence="3" id="KW-1185">Reference proteome</keyword>
<dbReference type="InterPro" id="IPR050312">
    <property type="entry name" value="IolE/XylAMocC-like"/>
</dbReference>
<accession>A0A2P8E8G3</accession>
<name>A0A2P8E8G3_9BACT</name>
<evidence type="ECO:0000313" key="2">
    <source>
        <dbReference type="EMBL" id="PSL05765.1"/>
    </source>
</evidence>
<dbReference type="Proteomes" id="UP000240708">
    <property type="component" value="Unassembled WGS sequence"/>
</dbReference>
<sequence>MLDALDIFNRNKTKEPMNQIWIMTSAFDQLNLDQTIEKAKEAGVQGLDVCVFRKDGTRDDFVATHMDYEHFYPDTAKEILDKFNAAQLRLSIGAFENLIGGDQGHRVKNQNHLLRLIRMAYLLGGDENDVKVGTFVGYNHELGNQENGFEKNLEEYQRVFSPIIKYAEDLGVTVLYENCPMEGWRSSGYGTTFNNLTGVLAARKIMYELIPSPNHGEIYDPSHDIWQNTDPVSVIEHTDMSRLKRIHVKSTRNLPDPFWGNMYPMQRVKPEWAAKAGIPYSTNEWDRHHYEATLPGFGLGDSMDWRKFVEVLHQKGFTGPFEIENEAKLSKQTGKMGAIMQGIKAAVQNLAPMLYPLTDEGFVYPKAEVRPLKDLNRKDIPVVRMEELVGSSK</sequence>
<protein>
    <submittedName>
        <fullName evidence="2">Sugar phosphate isomerase/epimerase</fullName>
    </submittedName>
</protein>
<dbReference type="AlphaFoldDB" id="A0A2P8E8G3"/>
<organism evidence="2 3">
    <name type="scientific">Cecembia rubra</name>
    <dbReference type="NCBI Taxonomy" id="1485585"/>
    <lineage>
        <taxon>Bacteria</taxon>
        <taxon>Pseudomonadati</taxon>
        <taxon>Bacteroidota</taxon>
        <taxon>Cytophagia</taxon>
        <taxon>Cytophagales</taxon>
        <taxon>Cyclobacteriaceae</taxon>
        <taxon>Cecembia</taxon>
    </lineage>
</organism>
<comment type="caution">
    <text evidence="2">The sequence shown here is derived from an EMBL/GenBank/DDBJ whole genome shotgun (WGS) entry which is preliminary data.</text>
</comment>
<dbReference type="Gene3D" id="3.20.20.150">
    <property type="entry name" value="Divalent-metal-dependent TIM barrel enzymes"/>
    <property type="match status" value="1"/>
</dbReference>
<dbReference type="PANTHER" id="PTHR12110:SF21">
    <property type="entry name" value="XYLOSE ISOMERASE-LIKE TIM BARREL DOMAIN-CONTAINING PROTEIN"/>
    <property type="match status" value="1"/>
</dbReference>
<evidence type="ECO:0000313" key="3">
    <source>
        <dbReference type="Proteomes" id="UP000240708"/>
    </source>
</evidence>
<reference evidence="2 3" key="1">
    <citation type="submission" date="2018-03" db="EMBL/GenBank/DDBJ databases">
        <title>Genomic Encyclopedia of Archaeal and Bacterial Type Strains, Phase II (KMG-II): from individual species to whole genera.</title>
        <authorList>
            <person name="Goeker M."/>
        </authorList>
    </citation>
    <scope>NUCLEOTIDE SEQUENCE [LARGE SCALE GENOMIC DNA]</scope>
    <source>
        <strain evidence="2 3">DSM 28057</strain>
    </source>
</reference>
<evidence type="ECO:0000259" key="1">
    <source>
        <dbReference type="Pfam" id="PF01261"/>
    </source>
</evidence>
<dbReference type="PANTHER" id="PTHR12110">
    <property type="entry name" value="HYDROXYPYRUVATE ISOMERASE"/>
    <property type="match status" value="1"/>
</dbReference>
<gene>
    <name evidence="2" type="ORF">CLV48_103280</name>
</gene>
<dbReference type="SUPFAM" id="SSF51658">
    <property type="entry name" value="Xylose isomerase-like"/>
    <property type="match status" value="1"/>
</dbReference>
<dbReference type="GO" id="GO:0016853">
    <property type="term" value="F:isomerase activity"/>
    <property type="evidence" value="ECO:0007669"/>
    <property type="project" value="UniProtKB-KW"/>
</dbReference>